<keyword evidence="1" id="KW-0812">Transmembrane</keyword>
<feature type="transmembrane region" description="Helical" evidence="1">
    <location>
        <begin position="130"/>
        <end position="151"/>
    </location>
</feature>
<dbReference type="EMBL" id="CACRTO010000013">
    <property type="protein sequence ID" value="VYU06115.1"/>
    <property type="molecule type" value="Genomic_DNA"/>
</dbReference>
<dbReference type="Pfam" id="PF07314">
    <property type="entry name" value="Lit"/>
    <property type="match status" value="1"/>
</dbReference>
<dbReference type="AlphaFoldDB" id="A0A6N3BPM3"/>
<dbReference type="NCBIfam" id="TIGR01906">
    <property type="entry name" value="integ_TIGR01906"/>
    <property type="match status" value="1"/>
</dbReference>
<protein>
    <recommendedName>
        <fullName evidence="3">Integral membrane protein TIGR01906</fullName>
    </recommendedName>
</protein>
<name>A0A6N3BPM3_9CLOT</name>
<evidence type="ECO:0008006" key="3">
    <source>
        <dbReference type="Google" id="ProtNLM"/>
    </source>
</evidence>
<evidence type="ECO:0000256" key="1">
    <source>
        <dbReference type="SAM" id="Phobius"/>
    </source>
</evidence>
<sequence length="231" mass="27388">MNKILQFLKKAILGIIISIFTIGLSVIAGLNLTFIYSYSIDKYKLDAIVNLSKDSLLNDYYNLIYYLQNPFIKKLEFNNFPMSTNGEFHFYEVKKIFLGIYLILLISIGIFLLYHFITKRRGREFKIYNLLNYGANTLIVFLTTLLLSIYIDFSKAFTLFHKIFFNNDYWLFDERTDPIIKVLPEEVFKLYALIILFFIFIAIISYKAFYLRNRNSYEIRKDSDNNIKSEG</sequence>
<gene>
    <name evidence="2" type="ORF">CTLFYP3_01376</name>
</gene>
<dbReference type="InterPro" id="IPR010178">
    <property type="entry name" value="Lit"/>
</dbReference>
<feature type="transmembrane region" description="Helical" evidence="1">
    <location>
        <begin position="96"/>
        <end position="118"/>
    </location>
</feature>
<accession>A0A6N3BPM3</accession>
<evidence type="ECO:0000313" key="2">
    <source>
        <dbReference type="EMBL" id="VYU06115.1"/>
    </source>
</evidence>
<reference evidence="2" key="1">
    <citation type="submission" date="2019-11" db="EMBL/GenBank/DDBJ databases">
        <authorList>
            <person name="Feng L."/>
        </authorList>
    </citation>
    <scope>NUCLEOTIDE SEQUENCE</scope>
    <source>
        <strain evidence="2">CTertiumLFYP3</strain>
    </source>
</reference>
<keyword evidence="1" id="KW-0472">Membrane</keyword>
<keyword evidence="1" id="KW-1133">Transmembrane helix</keyword>
<organism evidence="2">
    <name type="scientific">Clostridium tertium</name>
    <dbReference type="NCBI Taxonomy" id="1559"/>
    <lineage>
        <taxon>Bacteria</taxon>
        <taxon>Bacillati</taxon>
        <taxon>Bacillota</taxon>
        <taxon>Clostridia</taxon>
        <taxon>Eubacteriales</taxon>
        <taxon>Clostridiaceae</taxon>
        <taxon>Clostridium</taxon>
    </lineage>
</organism>
<dbReference type="RefSeq" id="WP_156625885.1">
    <property type="nucleotide sequence ID" value="NZ_CACRTO010000013.1"/>
</dbReference>
<feature type="transmembrane region" description="Helical" evidence="1">
    <location>
        <begin position="190"/>
        <end position="211"/>
    </location>
</feature>
<feature type="transmembrane region" description="Helical" evidence="1">
    <location>
        <begin position="12"/>
        <end position="36"/>
    </location>
</feature>
<proteinExistence type="predicted"/>